<evidence type="ECO:0000313" key="2">
    <source>
        <dbReference type="EMBL" id="MBB5986939.1"/>
    </source>
</evidence>
<gene>
    <name evidence="2" type="ORF">HNP60_002913</name>
</gene>
<name>A0ABR6NI31_9SPHN</name>
<dbReference type="Proteomes" id="UP001138540">
    <property type="component" value="Unassembled WGS sequence"/>
</dbReference>
<dbReference type="SUPFAM" id="SSF53335">
    <property type="entry name" value="S-adenosyl-L-methionine-dependent methyltransferases"/>
    <property type="match status" value="1"/>
</dbReference>
<dbReference type="RefSeq" id="WP_158512728.1">
    <property type="nucleotide sequence ID" value="NZ_JACHKA010000001.1"/>
</dbReference>
<keyword evidence="2" id="KW-0489">Methyltransferase</keyword>
<comment type="caution">
    <text evidence="2">The sequence shown here is derived from an EMBL/GenBank/DDBJ whole genome shotgun (WGS) entry which is preliminary data.</text>
</comment>
<dbReference type="InterPro" id="IPR029063">
    <property type="entry name" value="SAM-dependent_MTases_sf"/>
</dbReference>
<sequence length="217" mass="24412">MKDKLKATPVTDHSQDGEFPMILEWLVKPGLIVDVGARGRERSNSFDLLSRFGWKGLLVEANPALYDEIMRDFSGTDYRLVRCAVAEVEGILPFYIGANDDVSSLLRDAASGWGDLRGQVDVHVRRLGAILDEHWIPHRFDILSLDIEGLDVEVFNDLIDNTPYRPKLVIMEASYDFKTKDLNDVGSSKAVQDAYEICGQTRANLFLSRKNDFGGLF</sequence>
<dbReference type="Pfam" id="PF05050">
    <property type="entry name" value="Methyltransf_21"/>
    <property type="match status" value="1"/>
</dbReference>
<reference evidence="2 3" key="1">
    <citation type="submission" date="2020-08" db="EMBL/GenBank/DDBJ databases">
        <title>Exploring microbial biodiversity for novel pathways involved in the catabolism of aromatic compounds derived from lignin.</title>
        <authorList>
            <person name="Elkins J."/>
        </authorList>
    </citation>
    <scope>NUCLEOTIDE SEQUENCE [LARGE SCALE GENOMIC DNA]</scope>
    <source>
        <strain evidence="2 3">B1D3A</strain>
    </source>
</reference>
<dbReference type="NCBIfam" id="TIGR01444">
    <property type="entry name" value="fkbM_fam"/>
    <property type="match status" value="1"/>
</dbReference>
<keyword evidence="2" id="KW-0808">Transferase</keyword>
<evidence type="ECO:0000259" key="1">
    <source>
        <dbReference type="Pfam" id="PF05050"/>
    </source>
</evidence>
<dbReference type="EMBL" id="JACHKA010000001">
    <property type="protein sequence ID" value="MBB5986939.1"/>
    <property type="molecule type" value="Genomic_DNA"/>
</dbReference>
<organism evidence="2 3">
    <name type="scientific">Sphingobium lignivorans</name>
    <dbReference type="NCBI Taxonomy" id="2735886"/>
    <lineage>
        <taxon>Bacteria</taxon>
        <taxon>Pseudomonadati</taxon>
        <taxon>Pseudomonadota</taxon>
        <taxon>Alphaproteobacteria</taxon>
        <taxon>Sphingomonadales</taxon>
        <taxon>Sphingomonadaceae</taxon>
        <taxon>Sphingobium</taxon>
    </lineage>
</organism>
<dbReference type="InterPro" id="IPR006342">
    <property type="entry name" value="FkbM_mtfrase"/>
</dbReference>
<dbReference type="GO" id="GO:0032259">
    <property type="term" value="P:methylation"/>
    <property type="evidence" value="ECO:0007669"/>
    <property type="project" value="UniProtKB-KW"/>
</dbReference>
<feature type="domain" description="Methyltransferase FkbM" evidence="1">
    <location>
        <begin position="34"/>
        <end position="177"/>
    </location>
</feature>
<evidence type="ECO:0000313" key="3">
    <source>
        <dbReference type="Proteomes" id="UP001138540"/>
    </source>
</evidence>
<protein>
    <submittedName>
        <fullName evidence="2">FkbM family methyltransferase</fullName>
    </submittedName>
</protein>
<accession>A0ABR6NI31</accession>
<dbReference type="GO" id="GO:0008168">
    <property type="term" value="F:methyltransferase activity"/>
    <property type="evidence" value="ECO:0007669"/>
    <property type="project" value="UniProtKB-KW"/>
</dbReference>
<keyword evidence="3" id="KW-1185">Reference proteome</keyword>
<dbReference type="Gene3D" id="3.40.50.150">
    <property type="entry name" value="Vaccinia Virus protein VP39"/>
    <property type="match status" value="1"/>
</dbReference>
<proteinExistence type="predicted"/>